<feature type="transmembrane region" description="Helical" evidence="10">
    <location>
        <begin position="18"/>
        <end position="36"/>
    </location>
</feature>
<keyword evidence="6 10" id="KW-1133">Transmembrane helix</keyword>
<dbReference type="EMBL" id="NOZQ01000084">
    <property type="protein sequence ID" value="OYD16145.1"/>
    <property type="molecule type" value="Genomic_DNA"/>
</dbReference>
<dbReference type="InterPro" id="IPR023201">
    <property type="entry name" value="SecY_dom_sf"/>
</dbReference>
<evidence type="ECO:0000256" key="9">
    <source>
        <dbReference type="ARBA" id="ARBA00039733"/>
    </source>
</evidence>
<feature type="transmembrane region" description="Helical" evidence="10">
    <location>
        <begin position="209"/>
        <end position="234"/>
    </location>
</feature>
<dbReference type="SUPFAM" id="SSF103491">
    <property type="entry name" value="Preprotein translocase SecY subunit"/>
    <property type="match status" value="1"/>
</dbReference>
<keyword evidence="5 10" id="KW-0653">Protein transport</keyword>
<keyword evidence="4 10" id="KW-0812">Transmembrane</keyword>
<reference evidence="12 13" key="1">
    <citation type="submission" date="2017-07" db="EMBL/GenBank/DDBJ databases">
        <title>Recovery of genomes from metagenomes via a dereplication, aggregation, and scoring strategy.</title>
        <authorList>
            <person name="Sieber C.M."/>
            <person name="Probst A.J."/>
            <person name="Sharrar A."/>
            <person name="Thomas B.C."/>
            <person name="Hess M."/>
            <person name="Tringe S.G."/>
            <person name="Banfield J.F."/>
        </authorList>
    </citation>
    <scope>NUCLEOTIDE SEQUENCE [LARGE SCALE GENOMIC DNA]</scope>
    <source>
        <strain evidence="12">JGI_Cruoil_03_44_89</strain>
    </source>
</reference>
<keyword evidence="7 10" id="KW-0811">Translocation</keyword>
<evidence type="ECO:0000256" key="6">
    <source>
        <dbReference type="ARBA" id="ARBA00022989"/>
    </source>
</evidence>
<feature type="transmembrane region" description="Helical" evidence="10">
    <location>
        <begin position="309"/>
        <end position="331"/>
    </location>
</feature>
<evidence type="ECO:0000313" key="12">
    <source>
        <dbReference type="EMBL" id="OYD16145.1"/>
    </source>
</evidence>
<evidence type="ECO:0000256" key="5">
    <source>
        <dbReference type="ARBA" id="ARBA00022927"/>
    </source>
</evidence>
<evidence type="ECO:0000256" key="2">
    <source>
        <dbReference type="ARBA" id="ARBA00005751"/>
    </source>
</evidence>
<evidence type="ECO:0000256" key="7">
    <source>
        <dbReference type="ARBA" id="ARBA00023010"/>
    </source>
</evidence>
<evidence type="ECO:0000256" key="4">
    <source>
        <dbReference type="ARBA" id="ARBA00022692"/>
    </source>
</evidence>
<feature type="transmembrane region" description="Helical" evidence="10">
    <location>
        <begin position="262"/>
        <end position="289"/>
    </location>
</feature>
<evidence type="ECO:0000256" key="10">
    <source>
        <dbReference type="HAMAP-Rule" id="MF_01465"/>
    </source>
</evidence>
<feature type="transmembrane region" description="Helical" evidence="10">
    <location>
        <begin position="367"/>
        <end position="387"/>
    </location>
</feature>
<evidence type="ECO:0000256" key="3">
    <source>
        <dbReference type="ARBA" id="ARBA00022448"/>
    </source>
</evidence>
<feature type="transmembrane region" description="Helical" evidence="10">
    <location>
        <begin position="393"/>
        <end position="411"/>
    </location>
</feature>
<comment type="caution">
    <text evidence="10">Lacks conserved residue(s) required for the propagation of feature annotation.</text>
</comment>
<organism evidence="12 13">
    <name type="scientific">candidate division WOR-3 bacterium JGI_Cruoil_03_44_89</name>
    <dbReference type="NCBI Taxonomy" id="1973748"/>
    <lineage>
        <taxon>Bacteria</taxon>
        <taxon>Bacteria division WOR-3</taxon>
    </lineage>
</organism>
<sequence length="437" mass="47618">MFTTLRNAFKIPDLRNKILFTLAMFAVYRLGGHIPLPSINTAALSSYFESARTTALGLYDIFVGGGLSSGAIFGLGIMPYISASIILQLMGAAMPYFQKLQREGEEGRRKINQYTRYLTIGIAAIQALGVCIFLESAQAPSGEAVVVNPGAAFRLLSILTLVTGTLFIMWLGELITDRGIGNGISLIIMIGIIARFPRDIISTFNMLRIGAMSPIAALIVVLVIVGIIAAVVIITQANRRVPVQYAQRVVGRKIYGGRSTHLPLNVNAAGIIPIIFAQAVLTFPATIARFFSGSDFVQTFVAFFSPMNWLYNIVYAGLIVFFAYFYTAVVLNPVDIADNMKKYGGFIPGVRPGKNTADYIDRIISRVTLPGAIFFALVAIIPAIIFHKLNAPFVFGGTSVLIVVGVALDTMRQIEAQLTMRHYDGFLRKGKIRGRRG</sequence>
<dbReference type="Pfam" id="PF00344">
    <property type="entry name" value="SecY"/>
    <property type="match status" value="1"/>
</dbReference>
<dbReference type="GO" id="GO:0006605">
    <property type="term" value="P:protein targeting"/>
    <property type="evidence" value="ECO:0007669"/>
    <property type="project" value="UniProtKB-UniRule"/>
</dbReference>
<dbReference type="FunFam" id="1.10.3370.10:FF:000001">
    <property type="entry name" value="Preprotein translocase subunit SecY"/>
    <property type="match status" value="1"/>
</dbReference>
<dbReference type="PIRSF" id="PIRSF004557">
    <property type="entry name" value="SecY"/>
    <property type="match status" value="1"/>
</dbReference>
<comment type="subunit">
    <text evidence="10">Component of the Sec protein translocase complex. Heterotrimer consisting of SecY, SecE and SecG subunits. The heterotrimers can form oligomers, although 1 heterotrimer is thought to be able to translocate proteins. Interacts with the ribosome. Interacts with SecDF, and other proteins may be involved. Interacts with SecA.</text>
</comment>
<dbReference type="HAMAP" id="MF_01465">
    <property type="entry name" value="SecY"/>
    <property type="match status" value="1"/>
</dbReference>
<dbReference type="InterPro" id="IPR026593">
    <property type="entry name" value="SecY"/>
</dbReference>
<dbReference type="AlphaFoldDB" id="A0A235BX70"/>
<comment type="caution">
    <text evidence="12">The sequence shown here is derived from an EMBL/GenBank/DDBJ whole genome shotgun (WGS) entry which is preliminary data.</text>
</comment>
<keyword evidence="10" id="KW-1003">Cell membrane</keyword>
<evidence type="ECO:0000256" key="11">
    <source>
        <dbReference type="RuleBase" id="RU004349"/>
    </source>
</evidence>
<dbReference type="PANTHER" id="PTHR10906">
    <property type="entry name" value="SECY/SEC61-ALPHA FAMILY MEMBER"/>
    <property type="match status" value="1"/>
</dbReference>
<protein>
    <recommendedName>
        <fullName evidence="9 10">Protein translocase subunit SecY</fullName>
    </recommendedName>
</protein>
<dbReference type="Gene3D" id="1.10.3370.10">
    <property type="entry name" value="SecY subunit domain"/>
    <property type="match status" value="1"/>
</dbReference>
<comment type="similarity">
    <text evidence="2 10 11">Belongs to the SecY/SEC61-alpha family.</text>
</comment>
<dbReference type="GO" id="GO:0043952">
    <property type="term" value="P:protein transport by the Sec complex"/>
    <property type="evidence" value="ECO:0007669"/>
    <property type="project" value="UniProtKB-UniRule"/>
</dbReference>
<dbReference type="NCBIfam" id="TIGR00967">
    <property type="entry name" value="3a0501s007"/>
    <property type="match status" value="1"/>
</dbReference>
<dbReference type="Proteomes" id="UP000215215">
    <property type="component" value="Unassembled WGS sequence"/>
</dbReference>
<evidence type="ECO:0000256" key="1">
    <source>
        <dbReference type="ARBA" id="ARBA00004141"/>
    </source>
</evidence>
<dbReference type="GO" id="GO:0005886">
    <property type="term" value="C:plasma membrane"/>
    <property type="evidence" value="ECO:0007669"/>
    <property type="project" value="UniProtKB-SubCell"/>
</dbReference>
<dbReference type="PRINTS" id="PR00303">
    <property type="entry name" value="SECYTRNLCASE"/>
</dbReference>
<comment type="function">
    <text evidence="10">The central subunit of the protein translocation channel SecYEG. Consists of two halves formed by TMs 1-5 and 6-10. These two domains form a lateral gate at the front which open onto the bilayer between TMs 2 and 7, and are clamped together by SecE at the back. The channel is closed by both a pore ring composed of hydrophobic SecY resides and a short helix (helix 2A) on the extracellular side of the membrane which forms a plug. The plug probably moves laterally to allow the channel to open. The ring and the pore may move independently.</text>
</comment>
<keyword evidence="8 10" id="KW-0472">Membrane</keyword>
<proteinExistence type="inferred from homology"/>
<gene>
    <name evidence="10" type="primary">secY</name>
    <name evidence="12" type="ORF">CH333_04145</name>
</gene>
<feature type="transmembrane region" description="Helical" evidence="10">
    <location>
        <begin position="151"/>
        <end position="172"/>
    </location>
</feature>
<dbReference type="PROSITE" id="PS00756">
    <property type="entry name" value="SECY_2"/>
    <property type="match status" value="1"/>
</dbReference>
<name>A0A235BX70_UNCW3</name>
<feature type="transmembrane region" description="Helical" evidence="10">
    <location>
        <begin position="179"/>
        <end position="197"/>
    </location>
</feature>
<dbReference type="InterPro" id="IPR002208">
    <property type="entry name" value="SecY/SEC61-alpha"/>
</dbReference>
<dbReference type="GO" id="GO:0065002">
    <property type="term" value="P:intracellular protein transmembrane transport"/>
    <property type="evidence" value="ECO:0007669"/>
    <property type="project" value="UniProtKB-UniRule"/>
</dbReference>
<accession>A0A235BX70</accession>
<evidence type="ECO:0000256" key="8">
    <source>
        <dbReference type="ARBA" id="ARBA00023136"/>
    </source>
</evidence>
<feature type="transmembrane region" description="Helical" evidence="10">
    <location>
        <begin position="117"/>
        <end position="139"/>
    </location>
</feature>
<keyword evidence="3 10" id="KW-0813">Transport</keyword>
<dbReference type="InterPro" id="IPR030659">
    <property type="entry name" value="SecY_CS"/>
</dbReference>
<comment type="subcellular location">
    <subcellularLocation>
        <location evidence="10">Cell membrane</location>
        <topology evidence="10">Multi-pass membrane protein</topology>
    </subcellularLocation>
    <subcellularLocation>
        <location evidence="1">Membrane</location>
        <topology evidence="1">Multi-pass membrane protein</topology>
    </subcellularLocation>
</comment>
<evidence type="ECO:0000313" key="13">
    <source>
        <dbReference type="Proteomes" id="UP000215215"/>
    </source>
</evidence>